<evidence type="ECO:0000256" key="1">
    <source>
        <dbReference type="SAM" id="MobiDB-lite"/>
    </source>
</evidence>
<feature type="compositionally biased region" description="Polar residues" evidence="1">
    <location>
        <begin position="11"/>
        <end position="25"/>
    </location>
</feature>
<evidence type="ECO:0000313" key="3">
    <source>
        <dbReference type="Proteomes" id="UP000630923"/>
    </source>
</evidence>
<evidence type="ECO:0000313" key="2">
    <source>
        <dbReference type="EMBL" id="GHF13733.1"/>
    </source>
</evidence>
<reference evidence="2" key="1">
    <citation type="journal article" date="2014" name="Int. J. Syst. Evol. Microbiol.">
        <title>Complete genome sequence of Corynebacterium casei LMG S-19264T (=DSM 44701T), isolated from a smear-ripened cheese.</title>
        <authorList>
            <consortium name="US DOE Joint Genome Institute (JGI-PGF)"/>
            <person name="Walter F."/>
            <person name="Albersmeier A."/>
            <person name="Kalinowski J."/>
            <person name="Ruckert C."/>
        </authorList>
    </citation>
    <scope>NUCLEOTIDE SEQUENCE</scope>
    <source>
        <strain evidence="2">KCTC 42590</strain>
    </source>
</reference>
<reference evidence="2" key="2">
    <citation type="submission" date="2020-09" db="EMBL/GenBank/DDBJ databases">
        <authorList>
            <person name="Sun Q."/>
            <person name="Kim S."/>
        </authorList>
    </citation>
    <scope>NUCLEOTIDE SEQUENCE</scope>
    <source>
        <strain evidence="2">KCTC 42590</strain>
    </source>
</reference>
<name>A0A919AKA2_9PROT</name>
<sequence length="249" mass="28087">MPDHPAGRQASDGTSPEGATNTSSLGGKAPIDQDPPVFDLYVDHSVIVTPDSKNIQQVARFLKFSQEYLDRVGLRYRVRYLPWTRIMREAGDGRNTLVNALIRTKERETEYIWLKKIESMDYYLIGDAALSVEDLKPINILKGNIVASCEFNTAQCGMLQTMGFPVNRVIQISNLILEKDIHLFNRLRTQVFILHQDDLQAAQRLPVWREGPEKAILMRFPDLDIYLAASRASLSKEAAALLTSIAEPD</sequence>
<keyword evidence="3" id="KW-1185">Reference proteome</keyword>
<dbReference type="EMBL" id="BNCI01000001">
    <property type="protein sequence ID" value="GHF13733.1"/>
    <property type="molecule type" value="Genomic_DNA"/>
</dbReference>
<organism evidence="2 3">
    <name type="scientific">Kordiimonas sediminis</name>
    <dbReference type="NCBI Taxonomy" id="1735581"/>
    <lineage>
        <taxon>Bacteria</taxon>
        <taxon>Pseudomonadati</taxon>
        <taxon>Pseudomonadota</taxon>
        <taxon>Alphaproteobacteria</taxon>
        <taxon>Kordiimonadales</taxon>
        <taxon>Kordiimonadaceae</taxon>
        <taxon>Kordiimonas</taxon>
    </lineage>
</organism>
<dbReference type="AlphaFoldDB" id="A0A919AKA2"/>
<gene>
    <name evidence="2" type="ORF">GCM10017044_04770</name>
</gene>
<protein>
    <recommendedName>
        <fullName evidence="4">Solute-binding protein family 3/N-terminal domain-containing protein</fullName>
    </recommendedName>
</protein>
<evidence type="ECO:0008006" key="4">
    <source>
        <dbReference type="Google" id="ProtNLM"/>
    </source>
</evidence>
<proteinExistence type="predicted"/>
<accession>A0A919AKA2</accession>
<feature type="region of interest" description="Disordered" evidence="1">
    <location>
        <begin position="1"/>
        <end position="30"/>
    </location>
</feature>
<dbReference type="Proteomes" id="UP000630923">
    <property type="component" value="Unassembled WGS sequence"/>
</dbReference>
<comment type="caution">
    <text evidence="2">The sequence shown here is derived from an EMBL/GenBank/DDBJ whole genome shotgun (WGS) entry which is preliminary data.</text>
</comment>